<evidence type="ECO:0000256" key="1">
    <source>
        <dbReference type="ARBA" id="ARBA00004141"/>
    </source>
</evidence>
<name>Q7XUM6_ORYSJ</name>
<keyword evidence="3 6" id="KW-0812">Transmembrane</keyword>
<feature type="transmembrane region" description="Helical" evidence="6">
    <location>
        <begin position="200"/>
        <end position="219"/>
    </location>
</feature>
<dbReference type="InterPro" id="IPR005016">
    <property type="entry name" value="TDE1/TMS"/>
</dbReference>
<evidence type="ECO:0000313" key="7">
    <source>
        <dbReference type="EMBL" id="CAD41182.3"/>
    </source>
</evidence>
<evidence type="ECO:0000256" key="2">
    <source>
        <dbReference type="ARBA" id="ARBA00006665"/>
    </source>
</evidence>
<feature type="transmembrane region" description="Helical" evidence="6">
    <location>
        <begin position="172"/>
        <end position="194"/>
    </location>
</feature>
<sequence>MIKVQGPVVLYQDGVHEAARRRRSLRARYAYGLIFFATNLLAWFVRDYGAKLLRGLHHVPVCGAGDSKCFQSGGVLRIFFWVMFATTFGTRKLHEVRNSWHSGCWILKFLVYAVSIIIPFIVPNIFIQLYGEIARMGAGGLFGLFLSTISFIASFAGIAVLYVLYVPNSSCAFNIFTITWTATLVAVMMAVSLHSKVNEGLLSSGIMGLYIVFLCWSALHSEPQTGKCHTRLIFANDGDWATIVSFIIAICAIVMATFSTGIDTRSFQFRNDEDQLEDDVPYSYEIFHIVFAMGAMYFAMLFINWELNHPTRKWSIDVGWVSTWVKIINEWFAASIYAADKLTIASPKPFHEQCKHCRSGLLLLLITHPIIHEDILIKTTLAAITQNITCVNQMSLEHSESLSSLQVAQAQTRILCMKEARDMHVASEMPPLIPQLPKITPFTKPNNKKVKYDYKPASIDILTGSLTDGSERKQRTL</sequence>
<feature type="transmembrane region" description="Helical" evidence="6">
    <location>
        <begin position="240"/>
        <end position="262"/>
    </location>
</feature>
<keyword evidence="4 6" id="KW-1133">Transmembrane helix</keyword>
<feature type="transmembrane region" description="Helical" evidence="6">
    <location>
        <begin position="70"/>
        <end position="88"/>
    </location>
</feature>
<dbReference type="PANTHER" id="PTHR10383">
    <property type="entry name" value="SERINE INCORPORATOR"/>
    <property type="match status" value="1"/>
</dbReference>
<organism evidence="7 8">
    <name type="scientific">Oryza sativa subsp. japonica</name>
    <name type="common">Rice</name>
    <dbReference type="NCBI Taxonomy" id="39947"/>
    <lineage>
        <taxon>Eukaryota</taxon>
        <taxon>Viridiplantae</taxon>
        <taxon>Streptophyta</taxon>
        <taxon>Embryophyta</taxon>
        <taxon>Tracheophyta</taxon>
        <taxon>Spermatophyta</taxon>
        <taxon>Magnoliopsida</taxon>
        <taxon>Liliopsida</taxon>
        <taxon>Poales</taxon>
        <taxon>Poaceae</taxon>
        <taxon>BOP clade</taxon>
        <taxon>Oryzoideae</taxon>
        <taxon>Oryzeae</taxon>
        <taxon>Oryzinae</taxon>
        <taxon>Oryza</taxon>
        <taxon>Oryza sativa</taxon>
    </lineage>
</organism>
<feature type="transmembrane region" description="Helical" evidence="6">
    <location>
        <begin position="29"/>
        <end position="46"/>
    </location>
</feature>
<feature type="transmembrane region" description="Helical" evidence="6">
    <location>
        <begin position="282"/>
        <end position="303"/>
    </location>
</feature>
<protein>
    <submittedName>
        <fullName evidence="7">OSJNBb0002J11.6 protein</fullName>
    </submittedName>
</protein>
<evidence type="ECO:0000256" key="6">
    <source>
        <dbReference type="SAM" id="Phobius"/>
    </source>
</evidence>
<accession>Q7XUM6</accession>
<reference evidence="8" key="1">
    <citation type="journal article" date="2005" name="Nature">
        <title>The map-based sequence of the rice genome.</title>
        <authorList>
            <consortium name="International rice genome sequencing project (IRGSP)"/>
            <person name="Matsumoto T."/>
            <person name="Wu J."/>
            <person name="Kanamori H."/>
            <person name="Katayose Y."/>
            <person name="Fujisawa M."/>
            <person name="Namiki N."/>
            <person name="Mizuno H."/>
            <person name="Yamamoto K."/>
            <person name="Antonio B.A."/>
            <person name="Baba T."/>
            <person name="Sakata K."/>
            <person name="Nagamura Y."/>
            <person name="Aoki H."/>
            <person name="Arikawa K."/>
            <person name="Arita K."/>
            <person name="Bito T."/>
            <person name="Chiden Y."/>
            <person name="Fujitsuka N."/>
            <person name="Fukunaka R."/>
            <person name="Hamada M."/>
            <person name="Harada C."/>
            <person name="Hayashi A."/>
            <person name="Hijishita S."/>
            <person name="Honda M."/>
            <person name="Hosokawa S."/>
            <person name="Ichikawa Y."/>
            <person name="Idonuma A."/>
            <person name="Iijima M."/>
            <person name="Ikeda M."/>
            <person name="Ikeno M."/>
            <person name="Ito K."/>
            <person name="Ito S."/>
            <person name="Ito T."/>
            <person name="Ito Y."/>
            <person name="Ito Y."/>
            <person name="Iwabuchi A."/>
            <person name="Kamiya K."/>
            <person name="Karasawa W."/>
            <person name="Kurita K."/>
            <person name="Katagiri S."/>
            <person name="Kikuta A."/>
            <person name="Kobayashi H."/>
            <person name="Kobayashi N."/>
            <person name="Machita K."/>
            <person name="Maehara T."/>
            <person name="Masukawa M."/>
            <person name="Mizubayashi T."/>
            <person name="Mukai Y."/>
            <person name="Nagasaki H."/>
            <person name="Nagata Y."/>
            <person name="Naito S."/>
            <person name="Nakashima M."/>
            <person name="Nakama Y."/>
            <person name="Nakamichi Y."/>
            <person name="Nakamura M."/>
            <person name="Meguro A."/>
            <person name="Negishi M."/>
            <person name="Ohta I."/>
            <person name="Ohta T."/>
            <person name="Okamoto M."/>
            <person name="Ono N."/>
            <person name="Saji S."/>
            <person name="Sakaguchi M."/>
            <person name="Sakai K."/>
            <person name="Shibata M."/>
            <person name="Shimokawa T."/>
            <person name="Song J."/>
            <person name="Takazaki Y."/>
            <person name="Terasawa K."/>
            <person name="Tsugane M."/>
            <person name="Tsuji K."/>
            <person name="Ueda S."/>
            <person name="Waki K."/>
            <person name="Yamagata H."/>
            <person name="Yamamoto M."/>
            <person name="Yamamoto S."/>
            <person name="Yamane H."/>
            <person name="Yoshiki S."/>
            <person name="Yoshihara R."/>
            <person name="Yukawa K."/>
            <person name="Zhong H."/>
            <person name="Yano M."/>
            <person name="Yuan Q."/>
            <person name="Ouyang S."/>
            <person name="Liu J."/>
            <person name="Jones K.M."/>
            <person name="Gansberger K."/>
            <person name="Moffat K."/>
            <person name="Hill J."/>
            <person name="Bera J."/>
            <person name="Fadrosh D."/>
            <person name="Jin S."/>
            <person name="Johri S."/>
            <person name="Kim M."/>
            <person name="Overton L."/>
            <person name="Reardon M."/>
            <person name="Tsitrin T."/>
            <person name="Vuong H."/>
            <person name="Weaver B."/>
            <person name="Ciecko A."/>
            <person name="Tallon L."/>
            <person name="Jackson J."/>
            <person name="Pai G."/>
            <person name="Aken S.V."/>
            <person name="Utterback T."/>
            <person name="Reidmuller S."/>
            <person name="Feldblyum T."/>
            <person name="Hsiao J."/>
            <person name="Zismann V."/>
            <person name="Iobst S."/>
            <person name="de Vazeille A.R."/>
            <person name="Buell C.R."/>
            <person name="Ying K."/>
            <person name="Li Y."/>
            <person name="Lu T."/>
            <person name="Huang Y."/>
            <person name="Zhao Q."/>
            <person name="Feng Q."/>
            <person name="Zhang L."/>
            <person name="Zhu J."/>
            <person name="Weng Q."/>
            <person name="Mu J."/>
            <person name="Lu Y."/>
            <person name="Fan D."/>
            <person name="Liu Y."/>
            <person name="Guan J."/>
            <person name="Zhang Y."/>
            <person name="Yu S."/>
            <person name="Liu X."/>
            <person name="Zhang Y."/>
            <person name="Hong G."/>
            <person name="Han B."/>
            <person name="Choisne N."/>
            <person name="Demange N."/>
            <person name="Orjeda G."/>
            <person name="Samain S."/>
            <person name="Cattolico L."/>
            <person name="Pelletier E."/>
            <person name="Couloux A."/>
            <person name="Segurens B."/>
            <person name="Wincker P."/>
            <person name="D'Hont A."/>
            <person name="Scarpelli C."/>
            <person name="Weissenbach J."/>
            <person name="Salanoubat M."/>
            <person name="Quetier F."/>
            <person name="Yu Y."/>
            <person name="Kim H.R."/>
            <person name="Rambo T."/>
            <person name="Currie J."/>
            <person name="Collura K."/>
            <person name="Luo M."/>
            <person name="Yang T."/>
            <person name="Ammiraju J.S.S."/>
            <person name="Engler F."/>
            <person name="Soderlund C."/>
            <person name="Wing R.A."/>
            <person name="Palmer L.E."/>
            <person name="de la Bastide M."/>
            <person name="Spiegel L."/>
            <person name="Nascimento L."/>
            <person name="Zutavern T."/>
            <person name="O'Shaughnessy A."/>
            <person name="Dike S."/>
            <person name="Dedhia N."/>
            <person name="Preston R."/>
            <person name="Balija V."/>
            <person name="McCombie W.R."/>
            <person name="Chow T."/>
            <person name="Chen H."/>
            <person name="Chung M."/>
            <person name="Chen C."/>
            <person name="Shaw J."/>
            <person name="Wu H."/>
            <person name="Hsiao K."/>
            <person name="Chao Y."/>
            <person name="Chu M."/>
            <person name="Cheng C."/>
            <person name="Hour A."/>
            <person name="Lee P."/>
            <person name="Lin S."/>
            <person name="Lin Y."/>
            <person name="Liou J."/>
            <person name="Liu S."/>
            <person name="Hsing Y."/>
            <person name="Raghuvanshi S."/>
            <person name="Mohanty A."/>
            <person name="Bharti A.K."/>
            <person name="Gaur A."/>
            <person name="Gupta V."/>
            <person name="Kumar D."/>
            <person name="Ravi V."/>
            <person name="Vij S."/>
            <person name="Kapur A."/>
            <person name="Khurana P."/>
            <person name="Khurana P."/>
            <person name="Khurana J.P."/>
            <person name="Tyagi A.K."/>
            <person name="Gaikwad K."/>
            <person name="Singh A."/>
            <person name="Dalal V."/>
            <person name="Srivastava S."/>
            <person name="Dixit A."/>
            <person name="Pal A.K."/>
            <person name="Ghazi I.A."/>
            <person name="Yadav M."/>
            <person name="Pandit A."/>
            <person name="Bhargava A."/>
            <person name="Sureshbabu K."/>
            <person name="Batra K."/>
            <person name="Sharma T.R."/>
            <person name="Mohapatra T."/>
            <person name="Singh N.K."/>
            <person name="Messing J."/>
            <person name="Nelson A.B."/>
            <person name="Fuks G."/>
            <person name="Kavchok S."/>
            <person name="Keizer G."/>
            <person name="Linton E."/>
            <person name="Llaca V."/>
            <person name="Song R."/>
            <person name="Tanyolac B."/>
            <person name="Young S."/>
            <person name="Ho-Il K."/>
            <person name="Hahn J.H."/>
            <person name="Sangsakoo G."/>
            <person name="Vanavichit A."/>
            <person name="de Mattos Luiz.A.T."/>
            <person name="Zimmer P.D."/>
            <person name="Malone G."/>
            <person name="Dellagostin O."/>
            <person name="de Oliveira A.C."/>
            <person name="Bevan M."/>
            <person name="Bancroft I."/>
            <person name="Minx P."/>
            <person name="Cordum H."/>
            <person name="Wilson R."/>
            <person name="Cheng Z."/>
            <person name="Jin W."/>
            <person name="Jiang J."/>
            <person name="Leong S.A."/>
            <person name="Iwama H."/>
            <person name="Gojobori T."/>
            <person name="Itoh T."/>
            <person name="Niimura Y."/>
            <person name="Fujii Y."/>
            <person name="Habara T."/>
            <person name="Sakai H."/>
            <person name="Sato Y."/>
            <person name="Wilson G."/>
            <person name="Kumar K."/>
            <person name="McCouch S."/>
            <person name="Juretic N."/>
            <person name="Hoen D."/>
            <person name="Wright S."/>
            <person name="Bruskiewich R."/>
            <person name="Bureau T."/>
            <person name="Miyao A."/>
            <person name="Hirochika H."/>
            <person name="Nishikawa T."/>
            <person name="Kadowaki K."/>
            <person name="Sugiura M."/>
            <person name="Burr B."/>
            <person name="Sasaki T."/>
        </authorList>
    </citation>
    <scope>NUCLEOTIDE SEQUENCE [LARGE SCALE GENOMIC DNA]</scope>
    <source>
        <strain evidence="8">cv. Nipponbare</strain>
    </source>
</reference>
<comment type="similarity">
    <text evidence="2">Belongs to the TDE1 family.</text>
</comment>
<evidence type="ECO:0000256" key="4">
    <source>
        <dbReference type="ARBA" id="ARBA00022989"/>
    </source>
</evidence>
<keyword evidence="5 6" id="KW-0472">Membrane</keyword>
<gene>
    <name evidence="7" type="primary">OSJNBb0002J11.6</name>
</gene>
<dbReference type="AlphaFoldDB" id="Q7XUM6"/>
<dbReference type="Proteomes" id="UP000000763">
    <property type="component" value="Chromosome 4"/>
</dbReference>
<dbReference type="Pfam" id="PF03348">
    <property type="entry name" value="Serinc"/>
    <property type="match status" value="3"/>
</dbReference>
<feature type="transmembrane region" description="Helical" evidence="6">
    <location>
        <begin position="142"/>
        <end position="165"/>
    </location>
</feature>
<evidence type="ECO:0000313" key="8">
    <source>
        <dbReference type="Proteomes" id="UP000000763"/>
    </source>
</evidence>
<dbReference type="GO" id="GO:0016020">
    <property type="term" value="C:membrane"/>
    <property type="evidence" value="ECO:0007669"/>
    <property type="project" value="UniProtKB-SubCell"/>
</dbReference>
<comment type="subcellular location">
    <subcellularLocation>
        <location evidence="1">Membrane</location>
        <topology evidence="1">Multi-pass membrane protein</topology>
    </subcellularLocation>
</comment>
<dbReference type="EMBL" id="AL731626">
    <property type="protein sequence ID" value="CAD41182.3"/>
    <property type="molecule type" value="Genomic_DNA"/>
</dbReference>
<evidence type="ECO:0000256" key="5">
    <source>
        <dbReference type="ARBA" id="ARBA00023136"/>
    </source>
</evidence>
<reference evidence="8" key="2">
    <citation type="journal article" date="2008" name="Nucleic Acids Res.">
        <title>The rice annotation project database (RAP-DB): 2008 update.</title>
        <authorList>
            <consortium name="The rice annotation project (RAP)"/>
        </authorList>
    </citation>
    <scope>GENOME REANNOTATION</scope>
    <source>
        <strain evidence="8">cv. Nipponbare</strain>
    </source>
</reference>
<evidence type="ECO:0000256" key="3">
    <source>
        <dbReference type="ARBA" id="ARBA00022692"/>
    </source>
</evidence>
<proteinExistence type="inferred from homology"/>
<dbReference type="PANTHER" id="PTHR10383:SF23">
    <property type="entry name" value="SERINC-DOMAIN CONTAINING SERINE AND SPHINGOLIPID BIOSYNTHESIS PROTEIN"/>
    <property type="match status" value="1"/>
</dbReference>
<feature type="transmembrane region" description="Helical" evidence="6">
    <location>
        <begin position="109"/>
        <end position="130"/>
    </location>
</feature>